<dbReference type="STRING" id="999541.bgla_1g10880"/>
<dbReference type="GO" id="GO:0019068">
    <property type="term" value="P:virion assembly"/>
    <property type="evidence" value="ECO:0007669"/>
    <property type="project" value="InterPro"/>
</dbReference>
<reference evidence="2 3" key="1">
    <citation type="journal article" date="2011" name="J. Bacteriol.">
        <title>Complete genome sequence of Burkholderia gladioli BSR3.</title>
        <authorList>
            <person name="Seo Y.S."/>
            <person name="Lim J."/>
            <person name="Choi B.S."/>
            <person name="Kim H."/>
            <person name="Goo E."/>
            <person name="Lee B."/>
            <person name="Lim J.S."/>
            <person name="Choi I.Y."/>
            <person name="Moon J.S."/>
            <person name="Kim J."/>
            <person name="Hwang I."/>
        </authorList>
    </citation>
    <scope>NUCLEOTIDE SEQUENCE [LARGE SCALE GENOMIC DNA]</scope>
    <source>
        <strain evidence="2 3">BSR3</strain>
    </source>
</reference>
<dbReference type="Pfam" id="PF05354">
    <property type="entry name" value="Phage_attach"/>
    <property type="match status" value="1"/>
</dbReference>
<dbReference type="EMBL" id="CP002599">
    <property type="protein sequence ID" value="AEA59771.1"/>
    <property type="molecule type" value="Genomic_DNA"/>
</dbReference>
<accession>F2L9K8</accession>
<dbReference type="RefSeq" id="WP_013697122.1">
    <property type="nucleotide sequence ID" value="NC_015381.1"/>
</dbReference>
<dbReference type="InterPro" id="IPR008018">
    <property type="entry name" value="Phage_tail_attach_FII"/>
</dbReference>
<gene>
    <name evidence="2" type="ordered locus">bgla_1g10880</name>
</gene>
<dbReference type="KEGG" id="bgd:bgla_1g10880"/>
<feature type="region of interest" description="Disordered" evidence="1">
    <location>
        <begin position="79"/>
        <end position="101"/>
    </location>
</feature>
<organism evidence="2 3">
    <name type="scientific">Burkholderia gladioli (strain BSR3)</name>
    <dbReference type="NCBI Taxonomy" id="999541"/>
    <lineage>
        <taxon>Bacteria</taxon>
        <taxon>Pseudomonadati</taxon>
        <taxon>Pseudomonadota</taxon>
        <taxon>Betaproteobacteria</taxon>
        <taxon>Burkholderiales</taxon>
        <taxon>Burkholderiaceae</taxon>
        <taxon>Burkholderia</taxon>
    </lineage>
</organism>
<evidence type="ECO:0000256" key="1">
    <source>
        <dbReference type="SAM" id="MobiDB-lite"/>
    </source>
</evidence>
<dbReference type="AlphaFoldDB" id="F2L9K8"/>
<proteinExistence type="predicted"/>
<evidence type="ECO:0000313" key="3">
    <source>
        <dbReference type="Proteomes" id="UP000008316"/>
    </source>
</evidence>
<name>F2L9K8_BURGS</name>
<sequence>MFDPSVLWSAANSAGMLKLAVVQMPDGTTKDVQIGFETPDELSFDQRVTVEGPQIEYQTSDLPDLRQGTVMTIGNTRYSVRRPPRRKGDGFFSEADLKESP</sequence>
<protein>
    <submittedName>
        <fullName evidence="2">Uncharacterized protein</fullName>
    </submittedName>
</protein>
<dbReference type="HOGENOM" id="CLU_2328391_0_0_4"/>
<dbReference type="Proteomes" id="UP000008316">
    <property type="component" value="Chromosome 1"/>
</dbReference>
<keyword evidence="3" id="KW-1185">Reference proteome</keyword>
<evidence type="ECO:0000313" key="2">
    <source>
        <dbReference type="EMBL" id="AEA59771.1"/>
    </source>
</evidence>